<dbReference type="InterPro" id="IPR006502">
    <property type="entry name" value="PDDEXK-like"/>
</dbReference>
<dbReference type="PANTHER" id="PTHR31579:SF58">
    <property type="entry name" value="PLANT-SPECIFIC DOMAIN TIGR01615 FAMILY PROTEIN"/>
    <property type="match status" value="1"/>
</dbReference>
<keyword evidence="2" id="KW-1185">Reference proteome</keyword>
<gene>
    <name evidence="1" type="ORF">Fmac_019274</name>
</gene>
<evidence type="ECO:0000313" key="2">
    <source>
        <dbReference type="Proteomes" id="UP001603857"/>
    </source>
</evidence>
<dbReference type="PANTHER" id="PTHR31579">
    <property type="entry name" value="OS03G0796600 PROTEIN"/>
    <property type="match status" value="1"/>
</dbReference>
<organism evidence="1 2">
    <name type="scientific">Flemingia macrophylla</name>
    <dbReference type="NCBI Taxonomy" id="520843"/>
    <lineage>
        <taxon>Eukaryota</taxon>
        <taxon>Viridiplantae</taxon>
        <taxon>Streptophyta</taxon>
        <taxon>Embryophyta</taxon>
        <taxon>Tracheophyta</taxon>
        <taxon>Spermatophyta</taxon>
        <taxon>Magnoliopsida</taxon>
        <taxon>eudicotyledons</taxon>
        <taxon>Gunneridae</taxon>
        <taxon>Pentapetalae</taxon>
        <taxon>rosids</taxon>
        <taxon>fabids</taxon>
        <taxon>Fabales</taxon>
        <taxon>Fabaceae</taxon>
        <taxon>Papilionoideae</taxon>
        <taxon>50 kb inversion clade</taxon>
        <taxon>NPAAA clade</taxon>
        <taxon>indigoferoid/millettioid clade</taxon>
        <taxon>Phaseoleae</taxon>
        <taxon>Flemingia</taxon>
    </lineage>
</organism>
<proteinExistence type="predicted"/>
<sequence length="275" mass="32379">MEEMDQNGDVLLNLSDTVFGFWEDFHAPPPENSSHLDHSLQKFNEEDQDRDQTLSSLQNNKVFWEQQYLHLLTTLYRTSSMETRVRQSTKEGLRELNMSDMQCICRRTMDVKNCLNCLRRELCDRLLKLGYNCALRTSKWTTSSKVHLSGEHTYLEVKDNSSTKREVKLVIELNFRAEFELARASEEYNRLVNQLPELYVGKVERLKAIIKIMCSAAEKCMEEKNMFIGPWRTQKYMQSKWLGMTNKRSKKTPLPMVYSRQTPKPRASMLTSDFY</sequence>
<protein>
    <submittedName>
        <fullName evidence="1">Uncharacterized protein</fullName>
    </submittedName>
</protein>
<dbReference type="Pfam" id="PF04720">
    <property type="entry name" value="PDDEXK_6"/>
    <property type="match status" value="1"/>
</dbReference>
<comment type="caution">
    <text evidence="1">The sequence shown here is derived from an EMBL/GenBank/DDBJ whole genome shotgun (WGS) entry which is preliminary data.</text>
</comment>
<reference evidence="1 2" key="1">
    <citation type="submission" date="2024-08" db="EMBL/GenBank/DDBJ databases">
        <title>Insights into the chromosomal genome structure of Flemingia macrophylla.</title>
        <authorList>
            <person name="Ding Y."/>
            <person name="Zhao Y."/>
            <person name="Bi W."/>
            <person name="Wu M."/>
            <person name="Zhao G."/>
            <person name="Gong Y."/>
            <person name="Li W."/>
            <person name="Zhang P."/>
        </authorList>
    </citation>
    <scope>NUCLEOTIDE SEQUENCE [LARGE SCALE GENOMIC DNA]</scope>
    <source>
        <strain evidence="1">DYQJB</strain>
        <tissue evidence="1">Leaf</tissue>
    </source>
</reference>
<dbReference type="Proteomes" id="UP001603857">
    <property type="component" value="Unassembled WGS sequence"/>
</dbReference>
<dbReference type="NCBIfam" id="TIGR01615">
    <property type="entry name" value="A_thal_3542"/>
    <property type="match status" value="1"/>
</dbReference>
<accession>A0ABD1M7C9</accession>
<dbReference type="AlphaFoldDB" id="A0ABD1M7C9"/>
<dbReference type="EMBL" id="JBGMDY010000006">
    <property type="protein sequence ID" value="KAL2331693.1"/>
    <property type="molecule type" value="Genomic_DNA"/>
</dbReference>
<evidence type="ECO:0000313" key="1">
    <source>
        <dbReference type="EMBL" id="KAL2331693.1"/>
    </source>
</evidence>
<name>A0ABD1M7C9_9FABA</name>